<comment type="caution">
    <text evidence="8">The sequence shown here is derived from an EMBL/GenBank/DDBJ whole genome shotgun (WGS) entry which is preliminary data.</text>
</comment>
<comment type="similarity">
    <text evidence="1">Belongs to the chaperonin (HSP60) family.</text>
</comment>
<evidence type="ECO:0000256" key="6">
    <source>
        <dbReference type="ARBA" id="ARBA00023186"/>
    </source>
</evidence>
<dbReference type="GO" id="GO:0042026">
    <property type="term" value="P:protein refolding"/>
    <property type="evidence" value="ECO:0007669"/>
    <property type="project" value="InterPro"/>
</dbReference>
<evidence type="ECO:0000313" key="8">
    <source>
        <dbReference type="EMBL" id="VTZ51284.1"/>
    </source>
</evidence>
<gene>
    <name evidence="8" type="primary">bmoG</name>
    <name evidence="8" type="ORF">MPC4_340040</name>
</gene>
<dbReference type="InterPro" id="IPR002423">
    <property type="entry name" value="Cpn60/GroEL/TCP-1"/>
</dbReference>
<dbReference type="InterPro" id="IPR001844">
    <property type="entry name" value="Cpn60/GroEL"/>
</dbReference>
<dbReference type="InterPro" id="IPR027413">
    <property type="entry name" value="GROEL-like_equatorial_sf"/>
</dbReference>
<keyword evidence="3" id="KW-0963">Cytoplasm</keyword>
<dbReference type="Gene3D" id="3.50.7.10">
    <property type="entry name" value="GroEL"/>
    <property type="match status" value="1"/>
</dbReference>
<dbReference type="GO" id="GO:0140662">
    <property type="term" value="F:ATP-dependent protein folding chaperone"/>
    <property type="evidence" value="ECO:0007669"/>
    <property type="project" value="InterPro"/>
</dbReference>
<dbReference type="Proteomes" id="UP000485880">
    <property type="component" value="Unassembled WGS sequence"/>
</dbReference>
<keyword evidence="7" id="KW-0413">Isomerase</keyword>
<protein>
    <submittedName>
        <fullName evidence="8">Putative GroEL (60 kDa chaperonin) protein</fullName>
    </submittedName>
</protein>
<dbReference type="InterPro" id="IPR027409">
    <property type="entry name" value="GroEL-like_apical_dom_sf"/>
</dbReference>
<dbReference type="InterPro" id="IPR027410">
    <property type="entry name" value="TCP-1-like_intermed_sf"/>
</dbReference>
<keyword evidence="4" id="KW-0547">Nucleotide-binding</keyword>
<sequence length="550" mass="59292">MTSQIIAGPDSVRVMLTGMRDVARVARISLGPSGRGTVIEHVGRLAPIFTKDGRTIAQAMKYQDPGHNVGLKFLTQAAGVLDRQIGDGSNTAIVMTHAMAIEVGRLLATNLSAREICRGMVEARDIALGSLESGVRRVTEHNLKHLALTYANQDESIARLTSEAFESVGQEGDVSAEFGGGVEDELEVVEGARYDKGYASPVFCTNKTQKRVELEHPLFLITDHPITDFQCLVDPLELAVQAGRPLVLIAESVGEEALAALVMNHVRGKIRCAVAGPPMFGETRTDALEDIAILTGGRPFLERQGDVIQAVKLADLGQADKVVMDAESTTIIGGRGCPQNKRARIATVLGRRLALHSETRSMTGRVDLEEKLADRLRMLSEKSAKLRVGGANDTQIRYRLRVAEKAIGATRAALESGVVAGGGAAYFRAAQEIEMRLAGEENLARRAGLRAVALALKAPRTAILASVGEGSLASQPNEDVWFGWDVRSRRDDVDLWEARIADPLNQCRLTLSVAVSLCESLCNVSVMVLKTLPEIDDFSPEMAAATREVM</sequence>
<dbReference type="Gene3D" id="1.10.560.10">
    <property type="entry name" value="GroEL-like equatorial domain"/>
    <property type="match status" value="1"/>
</dbReference>
<evidence type="ECO:0000256" key="2">
    <source>
        <dbReference type="ARBA" id="ARBA00008020"/>
    </source>
</evidence>
<evidence type="ECO:0000256" key="7">
    <source>
        <dbReference type="ARBA" id="ARBA00023235"/>
    </source>
</evidence>
<evidence type="ECO:0000256" key="3">
    <source>
        <dbReference type="ARBA" id="ARBA00022490"/>
    </source>
</evidence>
<dbReference type="PRINTS" id="PR00304">
    <property type="entry name" value="TCOMPLEXTCP1"/>
</dbReference>
<keyword evidence="6" id="KW-0143">Chaperone</keyword>
<name>A0A8B6M8T1_METTU</name>
<evidence type="ECO:0000256" key="1">
    <source>
        <dbReference type="ARBA" id="ARBA00006607"/>
    </source>
</evidence>
<dbReference type="PANTHER" id="PTHR45633">
    <property type="entry name" value="60 KDA HEAT SHOCK PROTEIN, MITOCHONDRIAL"/>
    <property type="match status" value="1"/>
</dbReference>
<dbReference type="EMBL" id="CABFMQ020000092">
    <property type="protein sequence ID" value="VTZ51284.1"/>
    <property type="molecule type" value="Genomic_DNA"/>
</dbReference>
<dbReference type="InterPro" id="IPR017998">
    <property type="entry name" value="Chaperone_TCP-1"/>
</dbReference>
<reference evidence="8 9" key="1">
    <citation type="submission" date="2019-05" db="EMBL/GenBank/DDBJ databases">
        <authorList>
            <person name="Farhan Ul Haque M."/>
        </authorList>
    </citation>
    <scope>NUCLEOTIDE SEQUENCE [LARGE SCALE GENOMIC DNA]</scope>
    <source>
        <strain evidence="8">2</strain>
    </source>
</reference>
<accession>A0A8B6M8T1</accession>
<keyword evidence="5" id="KW-0067">ATP-binding</keyword>
<organism evidence="8 9">
    <name type="scientific">Methylocella tundrae</name>
    <dbReference type="NCBI Taxonomy" id="227605"/>
    <lineage>
        <taxon>Bacteria</taxon>
        <taxon>Pseudomonadati</taxon>
        <taxon>Pseudomonadota</taxon>
        <taxon>Alphaproteobacteria</taxon>
        <taxon>Hyphomicrobiales</taxon>
        <taxon>Beijerinckiaceae</taxon>
        <taxon>Methylocella</taxon>
    </lineage>
</organism>
<dbReference type="Gene3D" id="3.30.260.10">
    <property type="entry name" value="TCP-1-like chaperonin intermediate domain"/>
    <property type="match status" value="1"/>
</dbReference>
<dbReference type="FunFam" id="3.50.7.10:FF:000001">
    <property type="entry name" value="60 kDa chaperonin"/>
    <property type="match status" value="1"/>
</dbReference>
<dbReference type="GO" id="GO:0016853">
    <property type="term" value="F:isomerase activity"/>
    <property type="evidence" value="ECO:0007669"/>
    <property type="project" value="UniProtKB-KW"/>
</dbReference>
<dbReference type="RefSeq" id="WP_174513138.1">
    <property type="nucleotide sequence ID" value="NZ_CABFMQ020000092.1"/>
</dbReference>
<dbReference type="GO" id="GO:0005524">
    <property type="term" value="F:ATP binding"/>
    <property type="evidence" value="ECO:0007669"/>
    <property type="project" value="UniProtKB-KW"/>
</dbReference>
<keyword evidence="9" id="KW-1185">Reference proteome</keyword>
<dbReference type="Pfam" id="PF00118">
    <property type="entry name" value="Cpn60_TCP1"/>
    <property type="match status" value="1"/>
</dbReference>
<evidence type="ECO:0000256" key="4">
    <source>
        <dbReference type="ARBA" id="ARBA00022741"/>
    </source>
</evidence>
<proteinExistence type="inferred from homology"/>
<evidence type="ECO:0000256" key="5">
    <source>
        <dbReference type="ARBA" id="ARBA00022840"/>
    </source>
</evidence>
<dbReference type="SUPFAM" id="SSF52029">
    <property type="entry name" value="GroEL apical domain-like"/>
    <property type="match status" value="1"/>
</dbReference>
<dbReference type="SUPFAM" id="SSF48592">
    <property type="entry name" value="GroEL equatorial domain-like"/>
    <property type="match status" value="1"/>
</dbReference>
<dbReference type="AlphaFoldDB" id="A0A8B6M8T1"/>
<evidence type="ECO:0000313" key="9">
    <source>
        <dbReference type="Proteomes" id="UP000485880"/>
    </source>
</evidence>
<comment type="similarity">
    <text evidence="2">Belongs to the TCP-1 chaperonin family.</text>
</comment>